<feature type="domain" description="HAM1-like N-terminal" evidence="1">
    <location>
        <begin position="1"/>
        <end position="88"/>
    </location>
</feature>
<gene>
    <name evidence="2" type="ORF">B9Z19DRAFT_1009449</name>
</gene>
<organism evidence="2 3">
    <name type="scientific">Tuber borchii</name>
    <name type="common">White truffle</name>
    <dbReference type="NCBI Taxonomy" id="42251"/>
    <lineage>
        <taxon>Eukaryota</taxon>
        <taxon>Fungi</taxon>
        <taxon>Dikarya</taxon>
        <taxon>Ascomycota</taxon>
        <taxon>Pezizomycotina</taxon>
        <taxon>Pezizomycetes</taxon>
        <taxon>Pezizales</taxon>
        <taxon>Tuberaceae</taxon>
        <taxon>Tuber</taxon>
    </lineage>
</organism>
<sequence length="628" mass="70457">MRLLGNLLYSSPEFRKLLGDVTIVSRDIFADAASFAANVASSAAEKARPGGDISQIEQPAESALGDPNASPDIPSASRIRSMAKEKGTSYVEALRGQTSQSRYDVESYLREKFPKQRRDAVINRLKGTINEIQKNSDFNDTVDFLIEMAHKYIDKMTNNLVKEASTQELAIHTDEHFDRAVQEMKASSPGKAILMVFADGKPLDDIHSAVKKVVQDVQSDEDLRNFYSDVSSFLNRALKQKDFVTSDAADAEAHELYDRSTTLLQEKKDAYQPDMEALFQEITSFYDAICQDRENRRVIETSKKVFNDLVILDSQGNFKGFKRRVVHDILDVLLPRLIGEVRYVPIPRVEYQDRDYDLILENLILESDHFIPYKTLFEAITRAEFVNEYVFSSHYYGTSKLRIQGITMFAKDMAFIVRKKTGLIKFEDRGFLDVYLDGRGADAEIILESHSDDDDDDDSADSLYGGGRYFQVKSVKVNIHSFKYKYNAYHTWAAALLSPVVRPMVRKLVASILEQRIKHTFEMADREIRGVVERMRIASIATSGGGGSLEGWIKAILSRPPGHRGSGAEGRGARVGGGGYKVNIGEDDIFPGEFPPGGIVGKIKDSTERVTALGEEGGWRNDVFDLRA</sequence>
<dbReference type="STRING" id="42251.A0A2T6ZAQ9"/>
<protein>
    <recommendedName>
        <fullName evidence="1">HAM1-like N-terminal domain-containing protein</fullName>
    </recommendedName>
</protein>
<dbReference type="Proteomes" id="UP000244722">
    <property type="component" value="Unassembled WGS sequence"/>
</dbReference>
<evidence type="ECO:0000313" key="2">
    <source>
        <dbReference type="EMBL" id="PUU72504.1"/>
    </source>
</evidence>
<proteinExistence type="predicted"/>
<dbReference type="OrthoDB" id="19394at2759"/>
<dbReference type="Pfam" id="PF19343">
    <property type="entry name" value="HAM1_N"/>
    <property type="match status" value="2"/>
</dbReference>
<dbReference type="AlphaFoldDB" id="A0A2T6ZAQ9"/>
<dbReference type="InterPro" id="IPR045967">
    <property type="entry name" value="HAM1-like_N"/>
</dbReference>
<reference evidence="2 3" key="1">
    <citation type="submission" date="2017-04" db="EMBL/GenBank/DDBJ databases">
        <title>Draft genome sequence of Tuber borchii Vittad., a whitish edible truffle.</title>
        <authorList>
            <consortium name="DOE Joint Genome Institute"/>
            <person name="Murat C."/>
            <person name="Kuo A."/>
            <person name="Barry K.W."/>
            <person name="Clum A."/>
            <person name="Dockter R.B."/>
            <person name="Fauchery L."/>
            <person name="Iotti M."/>
            <person name="Kohler A."/>
            <person name="Labutti K."/>
            <person name="Lindquist E.A."/>
            <person name="Lipzen A."/>
            <person name="Ohm R.A."/>
            <person name="Wang M."/>
            <person name="Grigoriev I.V."/>
            <person name="Zambonelli A."/>
            <person name="Martin F.M."/>
        </authorList>
    </citation>
    <scope>NUCLEOTIDE SEQUENCE [LARGE SCALE GENOMIC DNA]</scope>
    <source>
        <strain evidence="2 3">Tbo3840</strain>
    </source>
</reference>
<name>A0A2T6ZAQ9_TUBBO</name>
<accession>A0A2T6ZAQ9</accession>
<comment type="caution">
    <text evidence="2">The sequence shown here is derived from an EMBL/GenBank/DDBJ whole genome shotgun (WGS) entry which is preliminary data.</text>
</comment>
<dbReference type="PANTHER" id="PTHR31138">
    <property type="entry name" value="CHROMOSOME 19, WHOLE GENOME SHOTGUN SEQUENCE"/>
    <property type="match status" value="1"/>
</dbReference>
<evidence type="ECO:0000259" key="1">
    <source>
        <dbReference type="Pfam" id="PF19343"/>
    </source>
</evidence>
<feature type="domain" description="HAM1-like N-terminal" evidence="1">
    <location>
        <begin position="92"/>
        <end position="453"/>
    </location>
</feature>
<keyword evidence="3" id="KW-1185">Reference proteome</keyword>
<dbReference type="EMBL" id="NESQ01000517">
    <property type="protein sequence ID" value="PUU72504.1"/>
    <property type="molecule type" value="Genomic_DNA"/>
</dbReference>
<evidence type="ECO:0000313" key="3">
    <source>
        <dbReference type="Proteomes" id="UP000244722"/>
    </source>
</evidence>
<dbReference type="PANTHER" id="PTHR31138:SF4">
    <property type="entry name" value="DUF5923 DOMAIN-CONTAINING PROTEIN"/>
    <property type="match status" value="1"/>
</dbReference>